<accession>A0A518EZG1</accession>
<dbReference type="OrthoDB" id="9863865at2"/>
<gene>
    <name evidence="1" type="ORF">Poly30_50350</name>
</gene>
<name>A0A518EZG1_9BACT</name>
<organism evidence="1 2">
    <name type="scientific">Saltatorellus ferox</name>
    <dbReference type="NCBI Taxonomy" id="2528018"/>
    <lineage>
        <taxon>Bacteria</taxon>
        <taxon>Pseudomonadati</taxon>
        <taxon>Planctomycetota</taxon>
        <taxon>Planctomycetia</taxon>
        <taxon>Planctomycetia incertae sedis</taxon>
        <taxon>Saltatorellus</taxon>
    </lineage>
</organism>
<dbReference type="Proteomes" id="UP000320390">
    <property type="component" value="Chromosome"/>
</dbReference>
<protein>
    <submittedName>
        <fullName evidence="1">Uncharacterized protein</fullName>
    </submittedName>
</protein>
<dbReference type="RefSeq" id="WP_145203907.1">
    <property type="nucleotide sequence ID" value="NZ_CP036434.1"/>
</dbReference>
<reference evidence="1 2" key="1">
    <citation type="submission" date="2019-02" db="EMBL/GenBank/DDBJ databases">
        <title>Deep-cultivation of Planctomycetes and their phenomic and genomic characterization uncovers novel biology.</title>
        <authorList>
            <person name="Wiegand S."/>
            <person name="Jogler M."/>
            <person name="Boedeker C."/>
            <person name="Pinto D."/>
            <person name="Vollmers J."/>
            <person name="Rivas-Marin E."/>
            <person name="Kohn T."/>
            <person name="Peeters S.H."/>
            <person name="Heuer A."/>
            <person name="Rast P."/>
            <person name="Oberbeckmann S."/>
            <person name="Bunk B."/>
            <person name="Jeske O."/>
            <person name="Meyerdierks A."/>
            <person name="Storesund J.E."/>
            <person name="Kallscheuer N."/>
            <person name="Luecker S."/>
            <person name="Lage O.M."/>
            <person name="Pohl T."/>
            <person name="Merkel B.J."/>
            <person name="Hornburger P."/>
            <person name="Mueller R.-W."/>
            <person name="Bruemmer F."/>
            <person name="Labrenz M."/>
            <person name="Spormann A.M."/>
            <person name="Op den Camp H."/>
            <person name="Overmann J."/>
            <person name="Amann R."/>
            <person name="Jetten M.S.M."/>
            <person name="Mascher T."/>
            <person name="Medema M.H."/>
            <person name="Devos D.P."/>
            <person name="Kaster A.-K."/>
            <person name="Ovreas L."/>
            <person name="Rohde M."/>
            <person name="Galperin M.Y."/>
            <person name="Jogler C."/>
        </authorList>
    </citation>
    <scope>NUCLEOTIDE SEQUENCE [LARGE SCALE GENOMIC DNA]</scope>
    <source>
        <strain evidence="1 2">Poly30</strain>
    </source>
</reference>
<sequence length="608" mass="63581">MAILLLTSLLVAQSIGTSLPPANPLAGVRRPALATLEGAPGAGVTGLFDLRSGQFVPDRLDPALRSWANLEPMPIDISGRSELTSGLAHSAQLRVDAGLGSRIVLPRGRGSLWMLRGTRAGLPGFALVHVAADGHPRLLLERDALAFGESPFLPKIGLDPWAAGLMVATVPGAGGDLMEVDIDSAAVEVRTSHLPPLNFGVDGVWLGELWGFGVASDGPYRFLRRAGATAALVQVAGTAPAVWRGDAFMNPVCGAAVAVAGSAPDAWQPFVFDAVGMARAASSAPQDMRPAGFLPEFVSGPFLALCNDGVTAAWCVEDVNVLMEPFTDVVLGRAEAVPTTVVASGDAQMVDTLNEVGRVTPSPAGGILFAVGEPNVPAEGGLEGAEVLSAALDGAGQLTLRNLSGTSNDTLLPLFDTALPTWTPARVVFLNEEYALVQDDDGKELQVLSLISGQRTTVLDAIREVYWIEPVGPSGGWVAAIERDDANRRQQIIAATSAGQAASVLDAGSPTVQYLKQVAHHASGAVAYIRQDAGVEFLDVVEVSTLQLRRWSQTPGAFQPPLAFIGRGSLAFTRQAGAAGGEQRLWNFRSGAPDRVISAFVRPSMILR</sequence>
<evidence type="ECO:0000313" key="1">
    <source>
        <dbReference type="EMBL" id="QDV09477.1"/>
    </source>
</evidence>
<evidence type="ECO:0000313" key="2">
    <source>
        <dbReference type="Proteomes" id="UP000320390"/>
    </source>
</evidence>
<dbReference type="AlphaFoldDB" id="A0A518EZG1"/>
<keyword evidence="2" id="KW-1185">Reference proteome</keyword>
<proteinExistence type="predicted"/>
<dbReference type="EMBL" id="CP036434">
    <property type="protein sequence ID" value="QDV09477.1"/>
    <property type="molecule type" value="Genomic_DNA"/>
</dbReference>